<evidence type="ECO:0000313" key="1">
    <source>
        <dbReference type="EMBL" id="GKV01456.1"/>
    </source>
</evidence>
<accession>A0AAV5IS53</accession>
<name>A0AAV5IS53_9ROSI</name>
<dbReference type="Proteomes" id="UP001054252">
    <property type="component" value="Unassembled WGS sequence"/>
</dbReference>
<protein>
    <submittedName>
        <fullName evidence="1">Uncharacterized protein</fullName>
    </submittedName>
</protein>
<organism evidence="1 2">
    <name type="scientific">Rubroshorea leprosula</name>
    <dbReference type="NCBI Taxonomy" id="152421"/>
    <lineage>
        <taxon>Eukaryota</taxon>
        <taxon>Viridiplantae</taxon>
        <taxon>Streptophyta</taxon>
        <taxon>Embryophyta</taxon>
        <taxon>Tracheophyta</taxon>
        <taxon>Spermatophyta</taxon>
        <taxon>Magnoliopsida</taxon>
        <taxon>eudicotyledons</taxon>
        <taxon>Gunneridae</taxon>
        <taxon>Pentapetalae</taxon>
        <taxon>rosids</taxon>
        <taxon>malvids</taxon>
        <taxon>Malvales</taxon>
        <taxon>Dipterocarpaceae</taxon>
        <taxon>Rubroshorea</taxon>
    </lineage>
</organism>
<dbReference type="EMBL" id="BPVZ01000017">
    <property type="protein sequence ID" value="GKV01456.1"/>
    <property type="molecule type" value="Genomic_DNA"/>
</dbReference>
<keyword evidence="2" id="KW-1185">Reference proteome</keyword>
<reference evidence="1 2" key="1">
    <citation type="journal article" date="2021" name="Commun. Biol.">
        <title>The genome of Shorea leprosula (Dipterocarpaceae) highlights the ecological relevance of drought in aseasonal tropical rainforests.</title>
        <authorList>
            <person name="Ng K.K.S."/>
            <person name="Kobayashi M.J."/>
            <person name="Fawcett J.A."/>
            <person name="Hatakeyama M."/>
            <person name="Paape T."/>
            <person name="Ng C.H."/>
            <person name="Ang C.C."/>
            <person name="Tnah L.H."/>
            <person name="Lee C.T."/>
            <person name="Nishiyama T."/>
            <person name="Sese J."/>
            <person name="O'Brien M.J."/>
            <person name="Copetti D."/>
            <person name="Mohd Noor M.I."/>
            <person name="Ong R.C."/>
            <person name="Putra M."/>
            <person name="Sireger I.Z."/>
            <person name="Indrioko S."/>
            <person name="Kosugi Y."/>
            <person name="Izuno A."/>
            <person name="Isagi Y."/>
            <person name="Lee S.L."/>
            <person name="Shimizu K.K."/>
        </authorList>
    </citation>
    <scope>NUCLEOTIDE SEQUENCE [LARGE SCALE GENOMIC DNA]</scope>
    <source>
        <strain evidence="1">214</strain>
    </source>
</reference>
<gene>
    <name evidence="1" type="ORF">SLEP1_g14007</name>
</gene>
<comment type="caution">
    <text evidence="1">The sequence shown here is derived from an EMBL/GenBank/DDBJ whole genome shotgun (WGS) entry which is preliminary data.</text>
</comment>
<evidence type="ECO:0000313" key="2">
    <source>
        <dbReference type="Proteomes" id="UP001054252"/>
    </source>
</evidence>
<sequence length="84" mass="9186">MNPASKPNKAGFQRNQQGWVSMKPARLGSRYQHGWVGRNPALLVSSSLGWSKPSLAGRENLAAGFRRTQQGWVQTTSKVGFDGT</sequence>
<proteinExistence type="predicted"/>
<dbReference type="AlphaFoldDB" id="A0AAV5IS53"/>